<protein>
    <submittedName>
        <fullName evidence="1 2">Uncharacterized protein</fullName>
    </submittedName>
</protein>
<dbReference type="EMBL" id="KB097510">
    <property type="protein sequence ID" value="ESN95632.1"/>
    <property type="molecule type" value="Genomic_DNA"/>
</dbReference>
<evidence type="ECO:0000313" key="1">
    <source>
        <dbReference type="EMBL" id="ESN95632.1"/>
    </source>
</evidence>
<organism evidence="2 3">
    <name type="scientific">Helobdella robusta</name>
    <name type="common">Californian leech</name>
    <dbReference type="NCBI Taxonomy" id="6412"/>
    <lineage>
        <taxon>Eukaryota</taxon>
        <taxon>Metazoa</taxon>
        <taxon>Spiralia</taxon>
        <taxon>Lophotrochozoa</taxon>
        <taxon>Annelida</taxon>
        <taxon>Clitellata</taxon>
        <taxon>Hirudinea</taxon>
        <taxon>Rhynchobdellida</taxon>
        <taxon>Glossiphoniidae</taxon>
        <taxon>Helobdella</taxon>
    </lineage>
</organism>
<dbReference type="InParanoid" id="T1FE58"/>
<reference evidence="3" key="1">
    <citation type="submission" date="2012-12" db="EMBL/GenBank/DDBJ databases">
        <authorList>
            <person name="Hellsten U."/>
            <person name="Grimwood J."/>
            <person name="Chapman J.A."/>
            <person name="Shapiro H."/>
            <person name="Aerts A."/>
            <person name="Otillar R.P."/>
            <person name="Terry A.Y."/>
            <person name="Boore J.L."/>
            <person name="Simakov O."/>
            <person name="Marletaz F."/>
            <person name="Cho S.-J."/>
            <person name="Edsinger-Gonzales E."/>
            <person name="Havlak P."/>
            <person name="Kuo D.-H."/>
            <person name="Larsson T."/>
            <person name="Lv J."/>
            <person name="Arendt D."/>
            <person name="Savage R."/>
            <person name="Osoegawa K."/>
            <person name="de Jong P."/>
            <person name="Lindberg D.R."/>
            <person name="Seaver E.C."/>
            <person name="Weisblat D.A."/>
            <person name="Putnam N.H."/>
            <person name="Grigoriev I.V."/>
            <person name="Rokhsar D.S."/>
        </authorList>
    </citation>
    <scope>NUCLEOTIDE SEQUENCE</scope>
</reference>
<sequence length="165" mass="18696">MQKLKNFYPDSESDFFEGWREYCEELYSDKTTAKINEKLVDYPIYNEPPSLKSEIGSGVAWRKAADSDDVSAELFKAGDDIILLTTKKELQNLVNRVETAHTKYSLIINDDKTKVIHINGIKLKIRTNGVWLKSVLGITDKAKCTKDIRGRIGKAQGVCMLHTLV</sequence>
<dbReference type="KEGG" id="hro:HELRODRAFT_179099"/>
<dbReference type="RefSeq" id="XP_009026201.1">
    <property type="nucleotide sequence ID" value="XM_009027953.1"/>
</dbReference>
<dbReference type="HOGENOM" id="CLU_1612624_0_0_1"/>
<dbReference type="AlphaFoldDB" id="T1FE58"/>
<proteinExistence type="predicted"/>
<name>T1FE58_HELRO</name>
<dbReference type="EMBL" id="AMQM01006735">
    <property type="status" value="NOT_ANNOTATED_CDS"/>
    <property type="molecule type" value="Genomic_DNA"/>
</dbReference>
<dbReference type="EnsemblMetazoa" id="HelroT179099">
    <property type="protein sequence ID" value="HelroP179099"/>
    <property type="gene ID" value="HelroG179099"/>
</dbReference>
<dbReference type="GeneID" id="20207107"/>
<evidence type="ECO:0000313" key="3">
    <source>
        <dbReference type="Proteomes" id="UP000015101"/>
    </source>
</evidence>
<reference evidence="2" key="3">
    <citation type="submission" date="2015-06" db="UniProtKB">
        <authorList>
            <consortium name="EnsemblMetazoa"/>
        </authorList>
    </citation>
    <scope>IDENTIFICATION</scope>
</reference>
<dbReference type="CTD" id="20207107"/>
<keyword evidence="3" id="KW-1185">Reference proteome</keyword>
<evidence type="ECO:0000313" key="2">
    <source>
        <dbReference type="EnsemblMetazoa" id="HelroP179099"/>
    </source>
</evidence>
<reference evidence="1 3" key="2">
    <citation type="journal article" date="2013" name="Nature">
        <title>Insights into bilaterian evolution from three spiralian genomes.</title>
        <authorList>
            <person name="Simakov O."/>
            <person name="Marletaz F."/>
            <person name="Cho S.J."/>
            <person name="Edsinger-Gonzales E."/>
            <person name="Havlak P."/>
            <person name="Hellsten U."/>
            <person name="Kuo D.H."/>
            <person name="Larsson T."/>
            <person name="Lv J."/>
            <person name="Arendt D."/>
            <person name="Savage R."/>
            <person name="Osoegawa K."/>
            <person name="de Jong P."/>
            <person name="Grimwood J."/>
            <person name="Chapman J.A."/>
            <person name="Shapiro H."/>
            <person name="Aerts A."/>
            <person name="Otillar R.P."/>
            <person name="Terry A.Y."/>
            <person name="Boore J.L."/>
            <person name="Grigoriev I.V."/>
            <person name="Lindberg D.R."/>
            <person name="Seaver E.C."/>
            <person name="Weisblat D.A."/>
            <person name="Putnam N.H."/>
            <person name="Rokhsar D.S."/>
        </authorList>
    </citation>
    <scope>NUCLEOTIDE SEQUENCE</scope>
</reference>
<gene>
    <name evidence="2" type="primary">20207107</name>
    <name evidence="1" type="ORF">HELRODRAFT_179099</name>
</gene>
<accession>T1FE58</accession>
<dbReference type="Proteomes" id="UP000015101">
    <property type="component" value="Unassembled WGS sequence"/>
</dbReference>